<keyword evidence="2" id="KW-0547">Nucleotide-binding</keyword>
<dbReference type="SUPFAM" id="SSF52009">
    <property type="entry name" value="Phosphohistidine domain"/>
    <property type="match status" value="1"/>
</dbReference>
<organism evidence="5 6">
    <name type="scientific">Candidatus Iainarchaeum sp</name>
    <dbReference type="NCBI Taxonomy" id="3101447"/>
    <lineage>
        <taxon>Archaea</taxon>
        <taxon>Candidatus Iainarchaeota</taxon>
        <taxon>Candidatus Iainarchaeia</taxon>
        <taxon>Candidatus Iainarchaeales</taxon>
        <taxon>Candidatus Iainarchaeaceae</taxon>
        <taxon>Candidatus Iainarchaeum</taxon>
    </lineage>
</organism>
<dbReference type="AlphaFoldDB" id="A0A8T4L8R1"/>
<dbReference type="Pfam" id="PF00391">
    <property type="entry name" value="PEP-utilizers"/>
    <property type="match status" value="1"/>
</dbReference>
<evidence type="ECO:0000313" key="5">
    <source>
        <dbReference type="EMBL" id="MBS3061919.1"/>
    </source>
</evidence>
<evidence type="ECO:0000259" key="4">
    <source>
        <dbReference type="Pfam" id="PF00391"/>
    </source>
</evidence>
<dbReference type="GO" id="GO:0008986">
    <property type="term" value="F:pyruvate, water dikinase activity"/>
    <property type="evidence" value="ECO:0007669"/>
    <property type="project" value="InterPro"/>
</dbReference>
<evidence type="ECO:0000256" key="1">
    <source>
        <dbReference type="ARBA" id="ARBA00007837"/>
    </source>
</evidence>
<dbReference type="PROSITE" id="PS00370">
    <property type="entry name" value="PEP_ENZYMES_PHOS_SITE"/>
    <property type="match status" value="1"/>
</dbReference>
<comment type="similarity">
    <text evidence="1">Belongs to the PEP-utilizing enzyme family.</text>
</comment>
<dbReference type="PANTHER" id="PTHR43030">
    <property type="entry name" value="PHOSPHOENOLPYRUVATE SYNTHASE"/>
    <property type="match status" value="1"/>
</dbReference>
<dbReference type="EMBL" id="JAGVWC010000011">
    <property type="protein sequence ID" value="MBS3061919.1"/>
    <property type="molecule type" value="Genomic_DNA"/>
</dbReference>
<comment type="caution">
    <text evidence="5">The sequence shown here is derived from an EMBL/GenBank/DDBJ whole genome shotgun (WGS) entry which is preliminary data.</text>
</comment>
<dbReference type="InterPro" id="IPR008279">
    <property type="entry name" value="PEP-util_enz_mobile_dom"/>
</dbReference>
<dbReference type="InterPro" id="IPR006319">
    <property type="entry name" value="PEP_synth"/>
</dbReference>
<protein>
    <recommendedName>
        <fullName evidence="4">PEP-utilising enzyme mobile domain-containing protein</fullName>
    </recommendedName>
</protein>
<dbReference type="Gene3D" id="3.50.30.10">
    <property type="entry name" value="Phosphohistidine domain"/>
    <property type="match status" value="1"/>
</dbReference>
<sequence>MENLVKVYSSSAPPFPTGVMASSYNQTMDRSLGVPMAFSGFFCLIENGQSTWYWLPDQMETVANAVVERLSHQRGIIEPLRNNFLRNAKQLLELIDPAVLNERLENFSDADLETLFNEAVRIYIESEYWTEPANFSLEIRGHQLVQDRLAVFLAKENKNFKKSEIAEIFSVLANPVHKSFVARAEESLLAISLIKEEDRKKEAIRLHAKRFYFLTYDYYGPILDEKMVHEELDCLQAIPVSERKKRIFDFEHLEENASKRLREIQNRTNLPLELEILFENIRQIAFLYGDLKKERISIANVGFGRLLEEIGKRRNISERELHYATVSELQNIIRGDGPKAAELSKRIEKSAFIVENGAYRFLSESEIADLEKKISKKTDFEHQVMKGTAASPGIFVGRARVLLNSREISLFKAGEVLITTMTSVEFVPAMKKAGAIVTELGGITCHAAIISRELGKPCVIGTGNATKAIQTGDLIEVNANHGIIRKVGDDR</sequence>
<dbReference type="PANTHER" id="PTHR43030:SF1">
    <property type="entry name" value="PHOSPHOENOLPYRUVATE SYNTHASE"/>
    <property type="match status" value="1"/>
</dbReference>
<name>A0A8T4L8R1_9ARCH</name>
<evidence type="ECO:0000256" key="2">
    <source>
        <dbReference type="ARBA" id="ARBA00022741"/>
    </source>
</evidence>
<dbReference type="InterPro" id="IPR036637">
    <property type="entry name" value="Phosphohistidine_dom_sf"/>
</dbReference>
<accession>A0A8T4L8R1</accession>
<feature type="domain" description="PEP-utilising enzyme mobile" evidence="4">
    <location>
        <begin position="411"/>
        <end position="482"/>
    </location>
</feature>
<dbReference type="InterPro" id="IPR018274">
    <property type="entry name" value="PEP_util_AS"/>
</dbReference>
<evidence type="ECO:0000313" key="6">
    <source>
        <dbReference type="Proteomes" id="UP000675968"/>
    </source>
</evidence>
<evidence type="ECO:0000256" key="3">
    <source>
        <dbReference type="ARBA" id="ARBA00022840"/>
    </source>
</evidence>
<dbReference type="GO" id="GO:0005524">
    <property type="term" value="F:ATP binding"/>
    <property type="evidence" value="ECO:0007669"/>
    <property type="project" value="UniProtKB-KW"/>
</dbReference>
<keyword evidence="3" id="KW-0067">ATP-binding</keyword>
<gene>
    <name evidence="5" type="ORF">J4215_05040</name>
</gene>
<reference evidence="5" key="2">
    <citation type="submission" date="2021-05" db="EMBL/GenBank/DDBJ databases">
        <title>Protein family content uncovers lineage relationships and bacterial pathway maintenance mechanisms in DPANN archaea.</title>
        <authorList>
            <person name="Castelle C.J."/>
            <person name="Meheust R."/>
            <person name="Jaffe A.L."/>
            <person name="Seitz K."/>
            <person name="Gong X."/>
            <person name="Baker B.J."/>
            <person name="Banfield J.F."/>
        </authorList>
    </citation>
    <scope>NUCLEOTIDE SEQUENCE</scope>
    <source>
        <strain evidence="5">RIFCSPLOWO2_01_FULL_AR10_48_17</strain>
    </source>
</reference>
<proteinExistence type="inferred from homology"/>
<dbReference type="Proteomes" id="UP000675968">
    <property type="component" value="Unassembled WGS sequence"/>
</dbReference>
<reference evidence="5" key="1">
    <citation type="submission" date="2021-03" db="EMBL/GenBank/DDBJ databases">
        <authorList>
            <person name="Jaffe A."/>
        </authorList>
    </citation>
    <scope>NUCLEOTIDE SEQUENCE</scope>
    <source>
        <strain evidence="5">RIFCSPLOWO2_01_FULL_AR10_48_17</strain>
    </source>
</reference>